<dbReference type="PROSITE" id="PS50103">
    <property type="entry name" value="ZF_C3H1"/>
    <property type="match status" value="6"/>
</dbReference>
<feature type="domain" description="C3H1-type" evidence="7">
    <location>
        <begin position="296"/>
        <end position="323"/>
    </location>
</feature>
<dbReference type="InterPro" id="IPR000571">
    <property type="entry name" value="Znf_CCCH"/>
</dbReference>
<dbReference type="Pfam" id="PF22628">
    <property type="entry name" value="zf-CCCH_10"/>
    <property type="match status" value="5"/>
</dbReference>
<feature type="zinc finger region" description="C3H1-type" evidence="5">
    <location>
        <begin position="144"/>
        <end position="172"/>
    </location>
</feature>
<feature type="region of interest" description="Disordered" evidence="6">
    <location>
        <begin position="354"/>
        <end position="405"/>
    </location>
</feature>
<dbReference type="InterPro" id="IPR054429">
    <property type="entry name" value="Znf-CCCH_Muscleblind-like"/>
</dbReference>
<evidence type="ECO:0000313" key="8">
    <source>
        <dbReference type="EMBL" id="PTQ37678.1"/>
    </source>
</evidence>
<feature type="zinc finger region" description="C3H1-type" evidence="5">
    <location>
        <begin position="296"/>
        <end position="323"/>
    </location>
</feature>
<evidence type="ECO:0000256" key="2">
    <source>
        <dbReference type="ARBA" id="ARBA00022737"/>
    </source>
</evidence>
<dbReference type="AlphaFoldDB" id="A0A2R6WV06"/>
<dbReference type="OMA" id="RERCTRG"/>
<protein>
    <recommendedName>
        <fullName evidence="7">C3H1-type domain-containing protein</fullName>
    </recommendedName>
</protein>
<name>A0A2R6WV06_MARPO</name>
<keyword evidence="4 5" id="KW-0862">Zinc</keyword>
<feature type="compositionally biased region" description="Basic and acidic residues" evidence="6">
    <location>
        <begin position="360"/>
        <end position="370"/>
    </location>
</feature>
<evidence type="ECO:0000256" key="3">
    <source>
        <dbReference type="ARBA" id="ARBA00022771"/>
    </source>
</evidence>
<dbReference type="GO" id="GO:0003723">
    <property type="term" value="F:RNA binding"/>
    <property type="evidence" value="ECO:0000318"/>
    <property type="project" value="GO_Central"/>
</dbReference>
<feature type="zinc finger region" description="C3H1-type" evidence="5">
    <location>
        <begin position="177"/>
        <end position="203"/>
    </location>
</feature>
<feature type="domain" description="C3H1-type" evidence="7">
    <location>
        <begin position="329"/>
        <end position="355"/>
    </location>
</feature>
<dbReference type="Proteomes" id="UP000244005">
    <property type="component" value="Unassembled WGS sequence"/>
</dbReference>
<evidence type="ECO:0000259" key="7">
    <source>
        <dbReference type="PROSITE" id="PS50103"/>
    </source>
</evidence>
<keyword evidence="9" id="KW-1185">Reference proteome</keyword>
<dbReference type="PANTHER" id="PTHR12675">
    <property type="entry name" value="MUSCLEBLIND-LIKE PROTEIN"/>
    <property type="match status" value="1"/>
</dbReference>
<keyword evidence="1 5" id="KW-0479">Metal-binding</keyword>
<dbReference type="SMART" id="SM00356">
    <property type="entry name" value="ZnF_C3H1"/>
    <property type="match status" value="6"/>
</dbReference>
<feature type="zinc finger region" description="C3H1-type" evidence="5">
    <location>
        <begin position="23"/>
        <end position="51"/>
    </location>
</feature>
<gene>
    <name evidence="8" type="ORF">MARPO_0056s0123</name>
</gene>
<accession>A0A2R6WV06</accession>
<dbReference type="Gene3D" id="3.30.1370.210">
    <property type="match status" value="3"/>
</dbReference>
<dbReference type="GO" id="GO:0043484">
    <property type="term" value="P:regulation of RNA splicing"/>
    <property type="evidence" value="ECO:0000318"/>
    <property type="project" value="GO_Central"/>
</dbReference>
<feature type="domain" description="C3H1-type" evidence="7">
    <location>
        <begin position="23"/>
        <end position="51"/>
    </location>
</feature>
<keyword evidence="3 5" id="KW-0863">Zinc-finger</keyword>
<dbReference type="Pfam" id="PF14608">
    <property type="entry name" value="zf-CCCH_2"/>
    <property type="match status" value="1"/>
</dbReference>
<feature type="domain" description="C3H1-type" evidence="7">
    <location>
        <begin position="57"/>
        <end position="84"/>
    </location>
</feature>
<evidence type="ECO:0000256" key="5">
    <source>
        <dbReference type="PROSITE-ProRule" id="PRU00723"/>
    </source>
</evidence>
<dbReference type="EMBL" id="KZ772728">
    <property type="protein sequence ID" value="PTQ37678.1"/>
    <property type="molecule type" value="Genomic_DNA"/>
</dbReference>
<dbReference type="OrthoDB" id="411372at2759"/>
<dbReference type="PANTHER" id="PTHR12675:SF12">
    <property type="entry name" value="PROTEIN MUSCLEBLIND"/>
    <property type="match status" value="1"/>
</dbReference>
<feature type="zinc finger region" description="C3H1-type" evidence="5">
    <location>
        <begin position="57"/>
        <end position="84"/>
    </location>
</feature>
<dbReference type="GO" id="GO:0008270">
    <property type="term" value="F:zinc ion binding"/>
    <property type="evidence" value="ECO:0007669"/>
    <property type="project" value="UniProtKB-KW"/>
</dbReference>
<feature type="domain" description="C3H1-type" evidence="7">
    <location>
        <begin position="144"/>
        <end position="172"/>
    </location>
</feature>
<organism evidence="8 9">
    <name type="scientific">Marchantia polymorpha</name>
    <name type="common">Common liverwort</name>
    <name type="synonym">Marchantia aquatica</name>
    <dbReference type="NCBI Taxonomy" id="3197"/>
    <lineage>
        <taxon>Eukaryota</taxon>
        <taxon>Viridiplantae</taxon>
        <taxon>Streptophyta</taxon>
        <taxon>Embryophyta</taxon>
        <taxon>Marchantiophyta</taxon>
        <taxon>Marchantiopsida</taxon>
        <taxon>Marchantiidae</taxon>
        <taxon>Marchantiales</taxon>
        <taxon>Marchantiaceae</taxon>
        <taxon>Marchantia</taxon>
    </lineage>
</organism>
<dbReference type="Gramene" id="Mp6g16120.1">
    <property type="protein sequence ID" value="Mp6g16120.1.cds"/>
    <property type="gene ID" value="Mp6g16120"/>
</dbReference>
<reference evidence="9" key="1">
    <citation type="journal article" date="2017" name="Cell">
        <title>Insights into land plant evolution garnered from the Marchantia polymorpha genome.</title>
        <authorList>
            <person name="Bowman J.L."/>
            <person name="Kohchi T."/>
            <person name="Yamato K.T."/>
            <person name="Jenkins J."/>
            <person name="Shu S."/>
            <person name="Ishizaki K."/>
            <person name="Yamaoka S."/>
            <person name="Nishihama R."/>
            <person name="Nakamura Y."/>
            <person name="Berger F."/>
            <person name="Adam C."/>
            <person name="Aki S.S."/>
            <person name="Althoff F."/>
            <person name="Araki T."/>
            <person name="Arteaga-Vazquez M.A."/>
            <person name="Balasubrmanian S."/>
            <person name="Barry K."/>
            <person name="Bauer D."/>
            <person name="Boehm C.R."/>
            <person name="Briginshaw L."/>
            <person name="Caballero-Perez J."/>
            <person name="Catarino B."/>
            <person name="Chen F."/>
            <person name="Chiyoda S."/>
            <person name="Chovatia M."/>
            <person name="Davies K.M."/>
            <person name="Delmans M."/>
            <person name="Demura T."/>
            <person name="Dierschke T."/>
            <person name="Dolan L."/>
            <person name="Dorantes-Acosta A.E."/>
            <person name="Eklund D.M."/>
            <person name="Florent S.N."/>
            <person name="Flores-Sandoval E."/>
            <person name="Fujiyama A."/>
            <person name="Fukuzawa H."/>
            <person name="Galik B."/>
            <person name="Grimanelli D."/>
            <person name="Grimwood J."/>
            <person name="Grossniklaus U."/>
            <person name="Hamada T."/>
            <person name="Haseloff J."/>
            <person name="Hetherington A.J."/>
            <person name="Higo A."/>
            <person name="Hirakawa Y."/>
            <person name="Hundley H.N."/>
            <person name="Ikeda Y."/>
            <person name="Inoue K."/>
            <person name="Inoue S.I."/>
            <person name="Ishida S."/>
            <person name="Jia Q."/>
            <person name="Kakita M."/>
            <person name="Kanazawa T."/>
            <person name="Kawai Y."/>
            <person name="Kawashima T."/>
            <person name="Kennedy M."/>
            <person name="Kinose K."/>
            <person name="Kinoshita T."/>
            <person name="Kohara Y."/>
            <person name="Koide E."/>
            <person name="Komatsu K."/>
            <person name="Kopischke S."/>
            <person name="Kubo M."/>
            <person name="Kyozuka J."/>
            <person name="Lagercrantz U."/>
            <person name="Lin S.S."/>
            <person name="Lindquist E."/>
            <person name="Lipzen A.M."/>
            <person name="Lu C.W."/>
            <person name="De Luna E."/>
            <person name="Martienssen R.A."/>
            <person name="Minamino N."/>
            <person name="Mizutani M."/>
            <person name="Mizutani M."/>
            <person name="Mochizuki N."/>
            <person name="Monte I."/>
            <person name="Mosher R."/>
            <person name="Nagasaki H."/>
            <person name="Nakagami H."/>
            <person name="Naramoto S."/>
            <person name="Nishitani K."/>
            <person name="Ohtani M."/>
            <person name="Okamoto T."/>
            <person name="Okumura M."/>
            <person name="Phillips J."/>
            <person name="Pollak B."/>
            <person name="Reinders A."/>
            <person name="Rovekamp M."/>
            <person name="Sano R."/>
            <person name="Sawa S."/>
            <person name="Schmid M.W."/>
            <person name="Shirakawa M."/>
            <person name="Solano R."/>
            <person name="Spunde A."/>
            <person name="Suetsugu N."/>
            <person name="Sugano S."/>
            <person name="Sugiyama A."/>
            <person name="Sun R."/>
            <person name="Suzuki Y."/>
            <person name="Takenaka M."/>
            <person name="Takezawa D."/>
            <person name="Tomogane H."/>
            <person name="Tsuzuki M."/>
            <person name="Ueda T."/>
            <person name="Umeda M."/>
            <person name="Ward J.M."/>
            <person name="Watanabe Y."/>
            <person name="Yazaki K."/>
            <person name="Yokoyama R."/>
            <person name="Yoshitake Y."/>
            <person name="Yotsui I."/>
            <person name="Zachgo S."/>
            <person name="Schmutz J."/>
        </authorList>
    </citation>
    <scope>NUCLEOTIDE SEQUENCE [LARGE SCALE GENOMIC DNA]</scope>
    <source>
        <strain evidence="9">Tak-1</strain>
    </source>
</reference>
<proteinExistence type="predicted"/>
<evidence type="ECO:0000256" key="6">
    <source>
        <dbReference type="SAM" id="MobiDB-lite"/>
    </source>
</evidence>
<keyword evidence="2" id="KW-0677">Repeat</keyword>
<feature type="zinc finger region" description="C3H1-type" evidence="5">
    <location>
        <begin position="329"/>
        <end position="355"/>
    </location>
</feature>
<evidence type="ECO:0000256" key="1">
    <source>
        <dbReference type="ARBA" id="ARBA00022723"/>
    </source>
</evidence>
<sequence length="405" mass="45556">MEGSRSARRRERGDEKGGRKRLSLTVPICKDFVRGRCSRSPLECRFAHPPPTVALDGEVVTVCFDSLRDRCIRGPVCRYFHPPPHLRALLQETAGIETAPQLGYQPDSFYLQLRSPQNLVLGPTRLSAPPISVPAPLSIKSTTRPSIEVCRDYVRGRCSRDAEDCRFAHHNPTGGDGEYVIVCQDFLRGKCERDACRYLHPPDHLRSRIRDISVGPTPLAVEHYDPGPFDAPLSNYAARLYEHQAAKRMRIEEHAGDPHRRCSPGPFYSAGPGAAIYSTPAPLLVFHSQGRTFHDQDKLPVCRDFLHNKCSRDTTCRYVHPERHTEVIDNHVTLCRDSLRGKCKRELCRFYHPPSRKSSVPRESEHKKSSNENSSPSSDTLHRIISGTASPEAEAGSTKQDICEH</sequence>
<evidence type="ECO:0000256" key="4">
    <source>
        <dbReference type="ARBA" id="ARBA00022833"/>
    </source>
</evidence>
<feature type="domain" description="C3H1-type" evidence="7">
    <location>
        <begin position="177"/>
        <end position="203"/>
    </location>
</feature>
<evidence type="ECO:0000313" key="9">
    <source>
        <dbReference type="Proteomes" id="UP000244005"/>
    </source>
</evidence>